<feature type="non-terminal residue" evidence="2">
    <location>
        <position position="1"/>
    </location>
</feature>
<dbReference type="AlphaFoldDB" id="A0A1L9WS45"/>
<reference evidence="3" key="1">
    <citation type="journal article" date="2017" name="Genome Biol.">
        <title>Comparative genomics reveals high biological diversity and specific adaptations in the industrially and medically important fungal genus Aspergillus.</title>
        <authorList>
            <person name="de Vries R.P."/>
            <person name="Riley R."/>
            <person name="Wiebenga A."/>
            <person name="Aguilar-Osorio G."/>
            <person name="Amillis S."/>
            <person name="Uchima C.A."/>
            <person name="Anderluh G."/>
            <person name="Asadollahi M."/>
            <person name="Askin M."/>
            <person name="Barry K."/>
            <person name="Battaglia E."/>
            <person name="Bayram O."/>
            <person name="Benocci T."/>
            <person name="Braus-Stromeyer S.A."/>
            <person name="Caldana C."/>
            <person name="Canovas D."/>
            <person name="Cerqueira G.C."/>
            <person name="Chen F."/>
            <person name="Chen W."/>
            <person name="Choi C."/>
            <person name="Clum A."/>
            <person name="Dos Santos R.A."/>
            <person name="Damasio A.R."/>
            <person name="Diallinas G."/>
            <person name="Emri T."/>
            <person name="Fekete E."/>
            <person name="Flipphi M."/>
            <person name="Freyberg S."/>
            <person name="Gallo A."/>
            <person name="Gournas C."/>
            <person name="Habgood R."/>
            <person name="Hainaut M."/>
            <person name="Harispe M.L."/>
            <person name="Henrissat B."/>
            <person name="Hilden K.S."/>
            <person name="Hope R."/>
            <person name="Hossain A."/>
            <person name="Karabika E."/>
            <person name="Karaffa L."/>
            <person name="Karanyi Z."/>
            <person name="Krasevec N."/>
            <person name="Kuo A."/>
            <person name="Kusch H."/>
            <person name="LaButti K."/>
            <person name="Lagendijk E.L."/>
            <person name="Lapidus A."/>
            <person name="Levasseur A."/>
            <person name="Lindquist E."/>
            <person name="Lipzen A."/>
            <person name="Logrieco A.F."/>
            <person name="MacCabe A."/>
            <person name="Maekelae M.R."/>
            <person name="Malavazi I."/>
            <person name="Melin P."/>
            <person name="Meyer V."/>
            <person name="Mielnichuk N."/>
            <person name="Miskei M."/>
            <person name="Molnar A.P."/>
            <person name="Mule G."/>
            <person name="Ngan C.Y."/>
            <person name="Orejas M."/>
            <person name="Orosz E."/>
            <person name="Ouedraogo J.P."/>
            <person name="Overkamp K.M."/>
            <person name="Park H.-S."/>
            <person name="Perrone G."/>
            <person name="Piumi F."/>
            <person name="Punt P.J."/>
            <person name="Ram A.F."/>
            <person name="Ramon A."/>
            <person name="Rauscher S."/>
            <person name="Record E."/>
            <person name="Riano-Pachon D.M."/>
            <person name="Robert V."/>
            <person name="Roehrig J."/>
            <person name="Ruller R."/>
            <person name="Salamov A."/>
            <person name="Salih N.S."/>
            <person name="Samson R.A."/>
            <person name="Sandor E."/>
            <person name="Sanguinetti M."/>
            <person name="Schuetze T."/>
            <person name="Sepcic K."/>
            <person name="Shelest E."/>
            <person name="Sherlock G."/>
            <person name="Sophianopoulou V."/>
            <person name="Squina F.M."/>
            <person name="Sun H."/>
            <person name="Susca A."/>
            <person name="Todd R.B."/>
            <person name="Tsang A."/>
            <person name="Unkles S.E."/>
            <person name="van de Wiele N."/>
            <person name="van Rossen-Uffink D."/>
            <person name="Oliveira J.V."/>
            <person name="Vesth T.C."/>
            <person name="Visser J."/>
            <person name="Yu J.-H."/>
            <person name="Zhou M."/>
            <person name="Andersen M.R."/>
            <person name="Archer D.B."/>
            <person name="Baker S.E."/>
            <person name="Benoit I."/>
            <person name="Brakhage A.A."/>
            <person name="Braus G.H."/>
            <person name="Fischer R."/>
            <person name="Frisvad J.C."/>
            <person name="Goldman G.H."/>
            <person name="Houbraken J."/>
            <person name="Oakley B."/>
            <person name="Pocsi I."/>
            <person name="Scazzocchio C."/>
            <person name="Seiboth B."/>
            <person name="vanKuyk P.A."/>
            <person name="Wortman J."/>
            <person name="Dyer P.S."/>
            <person name="Grigoriev I.V."/>
        </authorList>
    </citation>
    <scope>NUCLEOTIDE SEQUENCE [LARGE SCALE GENOMIC DNA]</scope>
    <source>
        <strain evidence="3">ATCC 16872 / CBS 172.66 / WB 5094</strain>
    </source>
</reference>
<dbReference type="OrthoDB" id="4510867at2759"/>
<feature type="region of interest" description="Disordered" evidence="1">
    <location>
        <begin position="1"/>
        <end position="131"/>
    </location>
</feature>
<evidence type="ECO:0000313" key="3">
    <source>
        <dbReference type="Proteomes" id="UP000184546"/>
    </source>
</evidence>
<keyword evidence="3" id="KW-1185">Reference proteome</keyword>
<protein>
    <submittedName>
        <fullName evidence="2">Uncharacterized protein</fullName>
    </submittedName>
</protein>
<feature type="region of interest" description="Disordered" evidence="1">
    <location>
        <begin position="218"/>
        <end position="259"/>
    </location>
</feature>
<sequence length="290" mass="29948">DTGPHAGDPGRTPSRALAGCGIRASGGGTGPREHAGEQRISHGGSPRESGRKRWPAANDPQTPSVPAARGPPGFGRLGRGLAPEGGRPSPAAGGCHRGRGAIPGNLTTTGRGEAACRAGKDAEASGELSSPFTFHIVPPASVGSGDGVQTFDGADAIPRGAVLYGVVHWPANPQNGDLAVFDPPANWRARAAAPTAAPAQDMFREGAANWLTPAAHAHLAAAQRHSGGRRDPQLPPRGRRDPPTGLRRKVRPPPQLAKEGQLAKYSILYIVLAPRRPAPPPDWDLPPLGR</sequence>
<dbReference type="RefSeq" id="XP_020055238.1">
    <property type="nucleotide sequence ID" value="XM_020201430.1"/>
</dbReference>
<accession>A0A1L9WS45</accession>
<organism evidence="2 3">
    <name type="scientific">Aspergillus aculeatus (strain ATCC 16872 / CBS 172.66 / WB 5094)</name>
    <dbReference type="NCBI Taxonomy" id="690307"/>
    <lineage>
        <taxon>Eukaryota</taxon>
        <taxon>Fungi</taxon>
        <taxon>Dikarya</taxon>
        <taxon>Ascomycota</taxon>
        <taxon>Pezizomycotina</taxon>
        <taxon>Eurotiomycetes</taxon>
        <taxon>Eurotiomycetidae</taxon>
        <taxon>Eurotiales</taxon>
        <taxon>Aspergillaceae</taxon>
        <taxon>Aspergillus</taxon>
        <taxon>Aspergillus subgen. Circumdati</taxon>
    </lineage>
</organism>
<feature type="compositionally biased region" description="Basic and acidic residues" evidence="1">
    <location>
        <begin position="31"/>
        <end position="40"/>
    </location>
</feature>
<dbReference type="GeneID" id="30975244"/>
<feature type="compositionally biased region" description="Basic and acidic residues" evidence="1">
    <location>
        <begin position="228"/>
        <end position="242"/>
    </location>
</feature>
<dbReference type="STRING" id="690307.A0A1L9WS45"/>
<name>A0A1L9WS45_ASPA1</name>
<dbReference type="Proteomes" id="UP000184546">
    <property type="component" value="Unassembled WGS sequence"/>
</dbReference>
<dbReference type="EMBL" id="KV878979">
    <property type="protein sequence ID" value="OJJ98898.1"/>
    <property type="molecule type" value="Genomic_DNA"/>
</dbReference>
<evidence type="ECO:0000313" key="2">
    <source>
        <dbReference type="EMBL" id="OJJ98898.1"/>
    </source>
</evidence>
<dbReference type="OMA" id="DWPAAND"/>
<evidence type="ECO:0000256" key="1">
    <source>
        <dbReference type="SAM" id="MobiDB-lite"/>
    </source>
</evidence>
<proteinExistence type="predicted"/>
<dbReference type="VEuPathDB" id="FungiDB:ASPACDRAFT_44523"/>
<gene>
    <name evidence="2" type="ORF">ASPACDRAFT_44523</name>
</gene>